<gene>
    <name evidence="10" type="ORF">IFR04_010980</name>
</gene>
<dbReference type="Pfam" id="PF00046">
    <property type="entry name" value="Homeodomain"/>
    <property type="match status" value="1"/>
</dbReference>
<reference evidence="10" key="1">
    <citation type="submission" date="2021-02" db="EMBL/GenBank/DDBJ databases">
        <title>Genome sequence Cadophora malorum strain M34.</title>
        <authorList>
            <person name="Stefanovic E."/>
            <person name="Vu D."/>
            <person name="Scully C."/>
            <person name="Dijksterhuis J."/>
            <person name="Roader J."/>
            <person name="Houbraken J."/>
        </authorList>
    </citation>
    <scope>NUCLEOTIDE SEQUENCE</scope>
    <source>
        <strain evidence="10">M34</strain>
    </source>
</reference>
<evidence type="ECO:0000256" key="7">
    <source>
        <dbReference type="RuleBase" id="RU000682"/>
    </source>
</evidence>
<feature type="compositionally biased region" description="Polar residues" evidence="8">
    <location>
        <begin position="466"/>
        <end position="479"/>
    </location>
</feature>
<dbReference type="InterPro" id="IPR017970">
    <property type="entry name" value="Homeobox_CS"/>
</dbReference>
<dbReference type="InterPro" id="IPR050720">
    <property type="entry name" value="Engrailed_Homeobox_TFs"/>
</dbReference>
<dbReference type="GO" id="GO:0000981">
    <property type="term" value="F:DNA-binding transcription factor activity, RNA polymerase II-specific"/>
    <property type="evidence" value="ECO:0007669"/>
    <property type="project" value="InterPro"/>
</dbReference>
<dbReference type="SMART" id="SM00389">
    <property type="entry name" value="HOX"/>
    <property type="match status" value="1"/>
</dbReference>
<evidence type="ECO:0000313" key="11">
    <source>
        <dbReference type="Proteomes" id="UP000664132"/>
    </source>
</evidence>
<evidence type="ECO:0000256" key="6">
    <source>
        <dbReference type="PROSITE-ProRule" id="PRU00108"/>
    </source>
</evidence>
<sequence>MEFFEPTPYHHQHPHYHHEHLSHYSDAHQNYAMAQSTSMIAMPNVAKGNETKPRLGKDEVDILEREFKKNPKPTTQTKRQFAEEMGVDLARINNWFQNRRAKRKQEKKQEAYEAGQAQEALGYSEPSSPDFYNNGSGYYSDNSQNVPIQQPSAQFPLVNGPPPPVASYNPQYTDPSTASMESLHRTMAAAQAASGHDDFHNFVDQHDSMPTFGGSIHSFSSTDRAQFPTPEESLDHFNNTQAYSYPSSFSNSLYINPSRSQSIAEIQSPEDASNHTPTPFNNFQNLRHESSVPQLMTSFPSQLLPSQSNDGVFQQNDEQFTQSPESIHESTLAIGFKYDIAESDESSVSPPGPSIAFKSPPPPMDIASRRKKVQVKPAALVADTLRGRPSMGPRTVSHAEGFRRGTESPASSPMRRIVSAGGNRNVLSGRIYKSGIESSQRSPINLGGFADAGSFLEYNQQNIRNPSLTAGSSLNSSLAPPTPMSPREREMTFPKLESSRSTASPIEGGVNFVFNAGVPGCFTTMEGDQNLASPPETPQAHLAAASNNWATGLDLSDKTWQYDVPDEPLYTPAQDSFPMEIHMPQPSYLGSISQPVTPAFGQFNPNFMFGHESPQYKNEPVQYTLSTQSGSEYSFPESNQHYLGVSPTTTKQKTFQFSHTTAADFSEK</sequence>
<dbReference type="PANTHER" id="PTHR24341:SF6">
    <property type="entry name" value="HOMEOBOX PROTEIN INVECTED"/>
    <property type="match status" value="1"/>
</dbReference>
<dbReference type="EMBL" id="JAFJYH010000204">
    <property type="protein sequence ID" value="KAG4415905.1"/>
    <property type="molecule type" value="Genomic_DNA"/>
</dbReference>
<evidence type="ECO:0000256" key="3">
    <source>
        <dbReference type="ARBA" id="ARBA00023125"/>
    </source>
</evidence>
<evidence type="ECO:0000313" key="10">
    <source>
        <dbReference type="EMBL" id="KAG4415905.1"/>
    </source>
</evidence>
<protein>
    <recommendedName>
        <fullName evidence="9">Homeobox domain-containing protein</fullName>
    </recommendedName>
</protein>
<dbReference type="Proteomes" id="UP000664132">
    <property type="component" value="Unassembled WGS sequence"/>
</dbReference>
<accession>A0A8H7T6V1</accession>
<dbReference type="OrthoDB" id="6159439at2759"/>
<feature type="region of interest" description="Disordered" evidence="8">
    <location>
        <begin position="386"/>
        <end position="416"/>
    </location>
</feature>
<feature type="region of interest" description="Disordered" evidence="8">
    <location>
        <begin position="261"/>
        <end position="285"/>
    </location>
</feature>
<evidence type="ECO:0000256" key="4">
    <source>
        <dbReference type="ARBA" id="ARBA00023155"/>
    </source>
</evidence>
<keyword evidence="4 6" id="KW-0371">Homeobox</keyword>
<dbReference type="SUPFAM" id="SSF46689">
    <property type="entry name" value="Homeodomain-like"/>
    <property type="match status" value="1"/>
</dbReference>
<dbReference type="GO" id="GO:0016586">
    <property type="term" value="C:RSC-type complex"/>
    <property type="evidence" value="ECO:0007669"/>
    <property type="project" value="TreeGrafter"/>
</dbReference>
<dbReference type="PROSITE" id="PS00027">
    <property type="entry name" value="HOMEOBOX_1"/>
    <property type="match status" value="1"/>
</dbReference>
<comment type="subcellular location">
    <subcellularLocation>
        <location evidence="1 6 7">Nucleus</location>
    </subcellularLocation>
</comment>
<evidence type="ECO:0000259" key="9">
    <source>
        <dbReference type="PROSITE" id="PS50071"/>
    </source>
</evidence>
<dbReference type="PROSITE" id="PS50071">
    <property type="entry name" value="HOMEOBOX_2"/>
    <property type="match status" value="1"/>
</dbReference>
<dbReference type="InterPro" id="IPR009057">
    <property type="entry name" value="Homeodomain-like_sf"/>
</dbReference>
<dbReference type="AlphaFoldDB" id="A0A8H7T6V1"/>
<organism evidence="10 11">
    <name type="scientific">Cadophora malorum</name>
    <dbReference type="NCBI Taxonomy" id="108018"/>
    <lineage>
        <taxon>Eukaryota</taxon>
        <taxon>Fungi</taxon>
        <taxon>Dikarya</taxon>
        <taxon>Ascomycota</taxon>
        <taxon>Pezizomycotina</taxon>
        <taxon>Leotiomycetes</taxon>
        <taxon>Helotiales</taxon>
        <taxon>Ploettnerulaceae</taxon>
        <taxon>Cadophora</taxon>
    </lineage>
</organism>
<evidence type="ECO:0000256" key="5">
    <source>
        <dbReference type="ARBA" id="ARBA00023242"/>
    </source>
</evidence>
<dbReference type="Gene3D" id="1.10.10.60">
    <property type="entry name" value="Homeodomain-like"/>
    <property type="match status" value="1"/>
</dbReference>
<evidence type="ECO:0000256" key="8">
    <source>
        <dbReference type="SAM" id="MobiDB-lite"/>
    </source>
</evidence>
<feature type="region of interest" description="Disordered" evidence="8">
    <location>
        <begin position="99"/>
        <end position="133"/>
    </location>
</feature>
<dbReference type="InterPro" id="IPR001356">
    <property type="entry name" value="HD"/>
</dbReference>
<dbReference type="CDD" id="cd00086">
    <property type="entry name" value="homeodomain"/>
    <property type="match status" value="1"/>
</dbReference>
<feature type="region of interest" description="Disordered" evidence="8">
    <location>
        <begin position="466"/>
        <end position="504"/>
    </location>
</feature>
<keyword evidence="3 6" id="KW-0238">DNA-binding</keyword>
<feature type="DNA-binding region" description="Homeobox" evidence="6">
    <location>
        <begin position="48"/>
        <end position="107"/>
    </location>
</feature>
<name>A0A8H7T6V1_9HELO</name>
<comment type="similarity">
    <text evidence="2">Belongs to the engrailed homeobox family.</text>
</comment>
<keyword evidence="5 6" id="KW-0539">Nucleus</keyword>
<evidence type="ECO:0000256" key="2">
    <source>
        <dbReference type="ARBA" id="ARBA00010896"/>
    </source>
</evidence>
<keyword evidence="11" id="KW-1185">Reference proteome</keyword>
<proteinExistence type="inferred from homology"/>
<feature type="domain" description="Homeobox" evidence="9">
    <location>
        <begin position="46"/>
        <end position="106"/>
    </location>
</feature>
<dbReference type="PANTHER" id="PTHR24341">
    <property type="entry name" value="HOMEOBOX PROTEIN ENGRAILED"/>
    <property type="match status" value="1"/>
</dbReference>
<comment type="caution">
    <text evidence="10">The sequence shown here is derived from an EMBL/GenBank/DDBJ whole genome shotgun (WGS) entry which is preliminary data.</text>
</comment>
<dbReference type="GO" id="GO:0003677">
    <property type="term" value="F:DNA binding"/>
    <property type="evidence" value="ECO:0007669"/>
    <property type="project" value="UniProtKB-UniRule"/>
</dbReference>
<evidence type="ECO:0000256" key="1">
    <source>
        <dbReference type="ARBA" id="ARBA00004123"/>
    </source>
</evidence>